<comment type="caution">
    <text evidence="2">The sequence shown here is derived from an EMBL/GenBank/DDBJ whole genome shotgun (WGS) entry which is preliminary data.</text>
</comment>
<reference evidence="2 3" key="1">
    <citation type="submission" date="2022-04" db="EMBL/GenBank/DDBJ databases">
        <title>Identification of a novel bacterium isolated from mangrove sediments.</title>
        <authorList>
            <person name="Pan X."/>
        </authorList>
    </citation>
    <scope>NUCLEOTIDE SEQUENCE [LARGE SCALE GENOMIC DNA]</scope>
    <source>
        <strain evidence="2 3">B2638</strain>
    </source>
</reference>
<name>A0ABT0BUN7_9SPHN</name>
<protein>
    <submittedName>
        <fullName evidence="2">Uncharacterized protein</fullName>
    </submittedName>
</protein>
<dbReference type="EMBL" id="JALHLG010000045">
    <property type="protein sequence ID" value="MCJ2188781.1"/>
    <property type="molecule type" value="Genomic_DNA"/>
</dbReference>
<dbReference type="RefSeq" id="WP_243923687.1">
    <property type="nucleotide sequence ID" value="NZ_JALHLG010000045.1"/>
</dbReference>
<accession>A0ABT0BUN7</accession>
<keyword evidence="1" id="KW-0732">Signal</keyword>
<dbReference type="Proteomes" id="UP001202281">
    <property type="component" value="Unassembled WGS sequence"/>
</dbReference>
<gene>
    <name evidence="2" type="ORF">MTR66_18410</name>
</gene>
<sequence length="124" mass="14087">MRVSHFAPALCALAFAAGLGQAPARADDPRDPAMRTAEARARDKAIIKQLNEDQIAYVRERDARYAEGWDAYRRARGNNRYEAPAYEADRRAYSDAHSEYEAAMAEWRRDVAACRAGYYEHCAR</sequence>
<evidence type="ECO:0000313" key="2">
    <source>
        <dbReference type="EMBL" id="MCJ2188781.1"/>
    </source>
</evidence>
<feature type="signal peptide" evidence="1">
    <location>
        <begin position="1"/>
        <end position="26"/>
    </location>
</feature>
<evidence type="ECO:0000256" key="1">
    <source>
        <dbReference type="SAM" id="SignalP"/>
    </source>
</evidence>
<organism evidence="2 3">
    <name type="scientific">Novosphingobium beihaiensis</name>
    <dbReference type="NCBI Taxonomy" id="2930389"/>
    <lineage>
        <taxon>Bacteria</taxon>
        <taxon>Pseudomonadati</taxon>
        <taxon>Pseudomonadota</taxon>
        <taxon>Alphaproteobacteria</taxon>
        <taxon>Sphingomonadales</taxon>
        <taxon>Sphingomonadaceae</taxon>
        <taxon>Novosphingobium</taxon>
    </lineage>
</organism>
<keyword evidence="3" id="KW-1185">Reference proteome</keyword>
<proteinExistence type="predicted"/>
<feature type="chain" id="PRO_5046427602" evidence="1">
    <location>
        <begin position="27"/>
        <end position="124"/>
    </location>
</feature>
<evidence type="ECO:0000313" key="3">
    <source>
        <dbReference type="Proteomes" id="UP001202281"/>
    </source>
</evidence>